<accession>A0A174TGU2</accession>
<keyword evidence="3 7" id="KW-0378">Hydrolase</keyword>
<feature type="signal peptide" evidence="5">
    <location>
        <begin position="1"/>
        <end position="21"/>
    </location>
</feature>
<dbReference type="EMBL" id="CZAI01000011">
    <property type="protein sequence ID" value="CUQ07711.1"/>
    <property type="molecule type" value="Genomic_DNA"/>
</dbReference>
<feature type="chain" id="PRO_5042683684" description="N-acetylmuramoyl-L-alanine amidase" evidence="5">
    <location>
        <begin position="22"/>
        <end position="359"/>
    </location>
</feature>
<reference evidence="10" key="4">
    <citation type="submission" date="2023-07" db="EMBL/GenBank/DDBJ databases">
        <title>Whole Genome Sequencing of Colonoscopy isolates.</title>
        <authorList>
            <person name="Surve S.V."/>
            <person name="Valls R.A."/>
            <person name="Barrak K.E."/>
            <person name="Gardner T.B."/>
            <person name="O'Toole G.A."/>
        </authorList>
    </citation>
    <scope>NUCLEOTIDE SEQUENCE</scope>
    <source>
        <strain evidence="10">GP0119</strain>
    </source>
</reference>
<dbReference type="RefSeq" id="WP_055173565.1">
    <property type="nucleotide sequence ID" value="NZ_CAXSLD010000004.1"/>
</dbReference>
<evidence type="ECO:0000313" key="7">
    <source>
        <dbReference type="EMBL" id="CUQ07711.1"/>
    </source>
</evidence>
<sequence length="359" mass="40397">MKNKLYILLFLIFLFSGTALWAQQRATPKSGEGISSFLLRHNRSPKKYYDDFIELNKKKLGKNNVLKVGVTYVIPPVKKSSGTSAGNTEAKNTTAKGTGTQQRSSKAKTTKIGTTIKEPLFGKELANVKVTSNRLAGACFYVVSGHGGPDPGAIGRVGKHELHEDEYAYDIALRLARNLMQEGAEVHIIIQDAKDGIRDDSYLSNSKRETCMGDVIPLNQVQRLQQRCNKINALYQKDRKNYSYCRAIFIHVDSRSKGKQTDVFFYHSNKKAVSKRLANNMKDTFESKYGKHQPNRGFSGTVSGRNLYVLSHTTPASVFVELGNIQNSFDQRRLVINSNRQALAKWLMEGFLKDYKEKK</sequence>
<evidence type="ECO:0000313" key="9">
    <source>
        <dbReference type="EMBL" id="KAA5474032.1"/>
    </source>
</evidence>
<reference evidence="14 15" key="3">
    <citation type="journal article" date="2019" name="Nat. Med.">
        <title>A library of human gut bacterial isolates paired with longitudinal multiomics data enables mechanistic microbiome research.</title>
        <authorList>
            <person name="Poyet M."/>
            <person name="Groussin M."/>
            <person name="Gibbons S.M."/>
            <person name="Avila-Pacheco J."/>
            <person name="Jiang X."/>
            <person name="Kearney S.M."/>
            <person name="Perrotta A.R."/>
            <person name="Berdy B."/>
            <person name="Zhao S."/>
            <person name="Lieberman T.D."/>
            <person name="Swanson P.K."/>
            <person name="Smith M."/>
            <person name="Roesemann S."/>
            <person name="Alexander J.E."/>
            <person name="Rich S.A."/>
            <person name="Livny J."/>
            <person name="Vlamakis H."/>
            <person name="Clish C."/>
            <person name="Bullock K."/>
            <person name="Deik A."/>
            <person name="Scott J."/>
            <person name="Pierce K.A."/>
            <person name="Xavier R.J."/>
            <person name="Alm E.J."/>
        </authorList>
    </citation>
    <scope>NUCLEOTIDE SEQUENCE [LARGE SCALE GENOMIC DNA]</scope>
    <source>
        <strain evidence="9 14">BIOML-A25</strain>
        <strain evidence="8 15">BIOML-A31</strain>
    </source>
</reference>
<evidence type="ECO:0000256" key="5">
    <source>
        <dbReference type="SAM" id="SignalP"/>
    </source>
</evidence>
<dbReference type="SMART" id="SM00646">
    <property type="entry name" value="Ami_3"/>
    <property type="match status" value="1"/>
</dbReference>
<reference evidence="7 12" key="1">
    <citation type="submission" date="2015-09" db="EMBL/GenBank/DDBJ databases">
        <authorList>
            <consortium name="Pathogen Informatics"/>
        </authorList>
    </citation>
    <scope>NUCLEOTIDE SEQUENCE [LARGE SCALE GENOMIC DNA]</scope>
    <source>
        <strain evidence="7 12">2789STDY5834880</strain>
    </source>
</reference>
<dbReference type="EMBL" id="JAUONL010000007">
    <property type="protein sequence ID" value="MDO6358053.1"/>
    <property type="molecule type" value="Genomic_DNA"/>
</dbReference>
<evidence type="ECO:0000313" key="14">
    <source>
        <dbReference type="Proteomes" id="UP000427825"/>
    </source>
</evidence>
<dbReference type="Proteomes" id="UP000427825">
    <property type="component" value="Unassembled WGS sequence"/>
</dbReference>
<dbReference type="PANTHER" id="PTHR30404:SF0">
    <property type="entry name" value="N-ACETYLMURAMOYL-L-ALANINE AMIDASE AMIC"/>
    <property type="match status" value="1"/>
</dbReference>
<feature type="domain" description="MurNAc-LAA" evidence="6">
    <location>
        <begin position="244"/>
        <end position="352"/>
    </location>
</feature>
<evidence type="ECO:0000313" key="11">
    <source>
        <dbReference type="EMBL" id="RHH92131.1"/>
    </source>
</evidence>
<gene>
    <name evidence="11" type="ORF">DW190_07470</name>
    <name evidence="7" type="ORF">ERS852494_03886</name>
    <name evidence="8" type="ORF">F2Y36_19835</name>
    <name evidence="9" type="ORF">F2Y39_15620</name>
    <name evidence="10" type="ORF">Q4469_10185</name>
</gene>
<organism evidence="7 12">
    <name type="scientific">Bacteroides caccae</name>
    <dbReference type="NCBI Taxonomy" id="47678"/>
    <lineage>
        <taxon>Bacteria</taxon>
        <taxon>Pseudomonadati</taxon>
        <taxon>Bacteroidota</taxon>
        <taxon>Bacteroidia</taxon>
        <taxon>Bacteroidales</taxon>
        <taxon>Bacteroidaceae</taxon>
        <taxon>Bacteroides</taxon>
    </lineage>
</organism>
<evidence type="ECO:0000313" key="12">
    <source>
        <dbReference type="Proteomes" id="UP000095657"/>
    </source>
</evidence>
<protein>
    <recommendedName>
        <fullName evidence="2">N-acetylmuramoyl-L-alanine amidase</fullName>
        <ecNumber evidence="2">3.5.1.28</ecNumber>
    </recommendedName>
</protein>
<evidence type="ECO:0000256" key="4">
    <source>
        <dbReference type="SAM" id="MobiDB-lite"/>
    </source>
</evidence>
<comment type="catalytic activity">
    <reaction evidence="1">
        <text>Hydrolyzes the link between N-acetylmuramoyl residues and L-amino acid residues in certain cell-wall glycopeptides.</text>
        <dbReference type="EC" id="3.5.1.28"/>
    </reaction>
</comment>
<dbReference type="PANTHER" id="PTHR30404">
    <property type="entry name" value="N-ACETYLMURAMOYL-L-ALANINE AMIDASE"/>
    <property type="match status" value="1"/>
</dbReference>
<proteinExistence type="predicted"/>
<evidence type="ECO:0000256" key="1">
    <source>
        <dbReference type="ARBA" id="ARBA00001561"/>
    </source>
</evidence>
<dbReference type="KEGG" id="bcac:CGC64_17665"/>
<evidence type="ECO:0000313" key="15">
    <source>
        <dbReference type="Proteomes" id="UP000475905"/>
    </source>
</evidence>
<dbReference type="STRING" id="47678.ERS852494_03886"/>
<dbReference type="GO" id="GO:0008745">
    <property type="term" value="F:N-acetylmuramoyl-L-alanine amidase activity"/>
    <property type="evidence" value="ECO:0007669"/>
    <property type="project" value="UniProtKB-EC"/>
</dbReference>
<dbReference type="SUPFAM" id="SSF53187">
    <property type="entry name" value="Zn-dependent exopeptidases"/>
    <property type="match status" value="1"/>
</dbReference>
<evidence type="ECO:0000313" key="8">
    <source>
        <dbReference type="EMBL" id="KAA5459428.1"/>
    </source>
</evidence>
<dbReference type="Proteomes" id="UP000283512">
    <property type="component" value="Unassembled WGS sequence"/>
</dbReference>
<evidence type="ECO:0000313" key="10">
    <source>
        <dbReference type="EMBL" id="MDO6358053.1"/>
    </source>
</evidence>
<dbReference type="GO" id="GO:0009253">
    <property type="term" value="P:peptidoglycan catabolic process"/>
    <property type="evidence" value="ECO:0007669"/>
    <property type="project" value="InterPro"/>
</dbReference>
<evidence type="ECO:0000256" key="3">
    <source>
        <dbReference type="ARBA" id="ARBA00022801"/>
    </source>
</evidence>
<dbReference type="CDD" id="cd02696">
    <property type="entry name" value="MurNAc-LAA"/>
    <property type="match status" value="1"/>
</dbReference>
<dbReference type="Pfam" id="PF01520">
    <property type="entry name" value="Amidase_3"/>
    <property type="match status" value="1"/>
</dbReference>
<dbReference type="Proteomes" id="UP001170023">
    <property type="component" value="Unassembled WGS sequence"/>
</dbReference>
<feature type="region of interest" description="Disordered" evidence="4">
    <location>
        <begin position="81"/>
        <end position="110"/>
    </location>
</feature>
<evidence type="ECO:0000256" key="2">
    <source>
        <dbReference type="ARBA" id="ARBA00011901"/>
    </source>
</evidence>
<dbReference type="InterPro" id="IPR002508">
    <property type="entry name" value="MurNAc-LAA_cat"/>
</dbReference>
<dbReference type="Gene3D" id="3.40.630.40">
    <property type="entry name" value="Zn-dependent exopeptidases"/>
    <property type="match status" value="1"/>
</dbReference>
<keyword evidence="5" id="KW-0732">Signal</keyword>
<dbReference type="GO" id="GO:0030288">
    <property type="term" value="C:outer membrane-bounded periplasmic space"/>
    <property type="evidence" value="ECO:0007669"/>
    <property type="project" value="TreeGrafter"/>
</dbReference>
<name>A0A174TGU2_9BACE</name>
<feature type="compositionally biased region" description="Polar residues" evidence="4">
    <location>
        <begin position="81"/>
        <end position="104"/>
    </location>
</feature>
<evidence type="ECO:0000259" key="6">
    <source>
        <dbReference type="SMART" id="SM00646"/>
    </source>
</evidence>
<dbReference type="EMBL" id="QRKD01000004">
    <property type="protein sequence ID" value="RHH92131.1"/>
    <property type="molecule type" value="Genomic_DNA"/>
</dbReference>
<evidence type="ECO:0000313" key="13">
    <source>
        <dbReference type="Proteomes" id="UP000283512"/>
    </source>
</evidence>
<dbReference type="EC" id="3.5.1.28" evidence="2"/>
<dbReference type="Proteomes" id="UP000095657">
    <property type="component" value="Unassembled WGS sequence"/>
</dbReference>
<dbReference type="EMBL" id="VVYJ01000010">
    <property type="protein sequence ID" value="KAA5474032.1"/>
    <property type="molecule type" value="Genomic_DNA"/>
</dbReference>
<dbReference type="Proteomes" id="UP000475905">
    <property type="component" value="Unassembled WGS sequence"/>
</dbReference>
<dbReference type="AlphaFoldDB" id="A0A174TGU2"/>
<dbReference type="EMBL" id="VVYP01000032">
    <property type="protein sequence ID" value="KAA5459428.1"/>
    <property type="molecule type" value="Genomic_DNA"/>
</dbReference>
<dbReference type="InterPro" id="IPR050695">
    <property type="entry name" value="N-acetylmuramoyl_amidase_3"/>
</dbReference>
<reference evidence="11 13" key="2">
    <citation type="submission" date="2018-08" db="EMBL/GenBank/DDBJ databases">
        <title>A genome reference for cultivated species of the human gut microbiota.</title>
        <authorList>
            <person name="Zou Y."/>
            <person name="Xue W."/>
            <person name="Luo G."/>
        </authorList>
    </citation>
    <scope>NUCLEOTIDE SEQUENCE [LARGE SCALE GENOMIC DNA]</scope>
    <source>
        <strain evidence="11 13">AM16-49B</strain>
    </source>
</reference>